<feature type="compositionally biased region" description="Basic and acidic residues" evidence="1">
    <location>
        <begin position="95"/>
        <end position="115"/>
    </location>
</feature>
<evidence type="ECO:0000313" key="3">
    <source>
        <dbReference type="EMBL" id="CAF1918301.1"/>
    </source>
</evidence>
<accession>A0A078G760</accession>
<dbReference type="EMBL" id="LK032118">
    <property type="protein sequence ID" value="CDY21239.1"/>
    <property type="molecule type" value="Genomic_DNA"/>
</dbReference>
<evidence type="ECO:0000256" key="2">
    <source>
        <dbReference type="SAM" id="SignalP"/>
    </source>
</evidence>
<name>A0A078G760_BRANA</name>
<evidence type="ECO:0000313" key="5">
    <source>
        <dbReference type="Proteomes" id="UP000028999"/>
    </source>
</evidence>
<sequence>MLMCSSSYGCSLLLYVSSVISTVLLRCCFADEAIWSYHRFSMLARDGVLGSSDSSFLVGASCFDWSSQPHLHAAGFNLVEKNNHETAEEEGNTADEEKGHAPEEFLGEKSEYAGL</sequence>
<dbReference type="Proteomes" id="UP000028999">
    <property type="component" value="Unassembled WGS sequence"/>
</dbReference>
<evidence type="ECO:0000256" key="1">
    <source>
        <dbReference type="SAM" id="MobiDB-lite"/>
    </source>
</evidence>
<protein>
    <submittedName>
        <fullName evidence="3">(rape) hypothetical protein</fullName>
    </submittedName>
    <submittedName>
        <fullName evidence="4">BnaC02g28840D protein</fullName>
    </submittedName>
</protein>
<dbReference type="Proteomes" id="UP001295469">
    <property type="component" value="Chromosome C02"/>
</dbReference>
<feature type="chain" id="PRO_5040560492" evidence="2">
    <location>
        <begin position="31"/>
        <end position="115"/>
    </location>
</feature>
<dbReference type="EMBL" id="HG994366">
    <property type="protein sequence ID" value="CAF1918301.1"/>
    <property type="molecule type" value="Genomic_DNA"/>
</dbReference>
<reference evidence="3" key="3">
    <citation type="submission" date="2021-01" db="EMBL/GenBank/DDBJ databases">
        <authorList>
            <consortium name="Genoscope - CEA"/>
            <person name="William W."/>
        </authorList>
    </citation>
    <scope>NUCLEOTIDE SEQUENCE</scope>
</reference>
<reference evidence="4" key="2">
    <citation type="submission" date="2014-06" db="EMBL/GenBank/DDBJ databases">
        <authorList>
            <person name="Genoscope - CEA"/>
        </authorList>
    </citation>
    <scope>NUCLEOTIDE SEQUENCE</scope>
</reference>
<dbReference type="AlphaFoldDB" id="A0A078G760"/>
<gene>
    <name evidence="4" type="primary">BnaC02g28840D</name>
    <name evidence="3" type="ORF">DARMORV10_C02P43150.1</name>
    <name evidence="4" type="ORF">GSBRNA2T00015513001</name>
</gene>
<keyword evidence="2" id="KW-0732">Signal</keyword>
<dbReference type="PaxDb" id="3708-A0A078G760"/>
<evidence type="ECO:0000313" key="4">
    <source>
        <dbReference type="EMBL" id="CDY21239.1"/>
    </source>
</evidence>
<organism evidence="4 5">
    <name type="scientific">Brassica napus</name>
    <name type="common">Rape</name>
    <dbReference type="NCBI Taxonomy" id="3708"/>
    <lineage>
        <taxon>Eukaryota</taxon>
        <taxon>Viridiplantae</taxon>
        <taxon>Streptophyta</taxon>
        <taxon>Embryophyta</taxon>
        <taxon>Tracheophyta</taxon>
        <taxon>Spermatophyta</taxon>
        <taxon>Magnoliopsida</taxon>
        <taxon>eudicotyledons</taxon>
        <taxon>Gunneridae</taxon>
        <taxon>Pentapetalae</taxon>
        <taxon>rosids</taxon>
        <taxon>malvids</taxon>
        <taxon>Brassicales</taxon>
        <taxon>Brassicaceae</taxon>
        <taxon>Brassiceae</taxon>
        <taxon>Brassica</taxon>
    </lineage>
</organism>
<reference evidence="4 5" key="1">
    <citation type="journal article" date="2014" name="Science">
        <title>Plant genetics. Early allopolyploid evolution in the post-Neolithic Brassica napus oilseed genome.</title>
        <authorList>
            <person name="Chalhoub B."/>
            <person name="Denoeud F."/>
            <person name="Liu S."/>
            <person name="Parkin I.A."/>
            <person name="Tang H."/>
            <person name="Wang X."/>
            <person name="Chiquet J."/>
            <person name="Belcram H."/>
            <person name="Tong C."/>
            <person name="Samans B."/>
            <person name="Correa M."/>
            <person name="Da Silva C."/>
            <person name="Just J."/>
            <person name="Falentin C."/>
            <person name="Koh C.S."/>
            <person name="Le Clainche I."/>
            <person name="Bernard M."/>
            <person name="Bento P."/>
            <person name="Noel B."/>
            <person name="Labadie K."/>
            <person name="Alberti A."/>
            <person name="Charles M."/>
            <person name="Arnaud D."/>
            <person name="Guo H."/>
            <person name="Daviaud C."/>
            <person name="Alamery S."/>
            <person name="Jabbari K."/>
            <person name="Zhao M."/>
            <person name="Edger P.P."/>
            <person name="Chelaifa H."/>
            <person name="Tack D."/>
            <person name="Lassalle G."/>
            <person name="Mestiri I."/>
            <person name="Schnel N."/>
            <person name="Le Paslier M.C."/>
            <person name="Fan G."/>
            <person name="Renault V."/>
            <person name="Bayer P.E."/>
            <person name="Golicz A.A."/>
            <person name="Manoli S."/>
            <person name="Lee T.H."/>
            <person name="Thi V.H."/>
            <person name="Chalabi S."/>
            <person name="Hu Q."/>
            <person name="Fan C."/>
            <person name="Tollenaere R."/>
            <person name="Lu Y."/>
            <person name="Battail C."/>
            <person name="Shen J."/>
            <person name="Sidebottom C.H."/>
            <person name="Wang X."/>
            <person name="Canaguier A."/>
            <person name="Chauveau A."/>
            <person name="Berard A."/>
            <person name="Deniot G."/>
            <person name="Guan M."/>
            <person name="Liu Z."/>
            <person name="Sun F."/>
            <person name="Lim Y.P."/>
            <person name="Lyons E."/>
            <person name="Town C.D."/>
            <person name="Bancroft I."/>
            <person name="Wang X."/>
            <person name="Meng J."/>
            <person name="Ma J."/>
            <person name="Pires J.C."/>
            <person name="King G.J."/>
            <person name="Brunel D."/>
            <person name="Delourme R."/>
            <person name="Renard M."/>
            <person name="Aury J.M."/>
            <person name="Adams K.L."/>
            <person name="Batley J."/>
            <person name="Snowdon R.J."/>
            <person name="Tost J."/>
            <person name="Edwards D."/>
            <person name="Zhou Y."/>
            <person name="Hua W."/>
            <person name="Sharpe A.G."/>
            <person name="Paterson A.H."/>
            <person name="Guan C."/>
            <person name="Wincker P."/>
        </authorList>
    </citation>
    <scope>NUCLEOTIDE SEQUENCE [LARGE SCALE GENOMIC DNA]</scope>
    <source>
        <strain evidence="5">cv. Darmor-bzh</strain>
    </source>
</reference>
<keyword evidence="5" id="KW-1185">Reference proteome</keyword>
<feature type="signal peptide" evidence="2">
    <location>
        <begin position="1"/>
        <end position="30"/>
    </location>
</feature>
<feature type="region of interest" description="Disordered" evidence="1">
    <location>
        <begin position="82"/>
        <end position="115"/>
    </location>
</feature>
<dbReference type="Gramene" id="CDY21239">
    <property type="protein sequence ID" value="CDY21239"/>
    <property type="gene ID" value="GSBRNA2T00015513001"/>
</dbReference>
<proteinExistence type="predicted"/>